<feature type="binding site" evidence="7">
    <location>
        <position position="60"/>
    </location>
    <ligand>
        <name>Zn(2+)</name>
        <dbReference type="ChEBI" id="CHEBI:29105"/>
        <label>2</label>
    </ligand>
</feature>
<comment type="cofactor">
    <cofactor evidence="7">
        <name>Zn(2+)</name>
        <dbReference type="ChEBI" id="CHEBI:29105"/>
    </cofactor>
    <text evidence="7">Binds 2 Zn(2+) ions per subunit.</text>
</comment>
<keyword evidence="10" id="KW-1185">Reference proteome</keyword>
<dbReference type="InterPro" id="IPR050110">
    <property type="entry name" value="Glyoxalase_II_hydrolase"/>
</dbReference>
<gene>
    <name evidence="7 9" type="primary">gloB</name>
    <name evidence="9" type="ORF">ABDJ40_08525</name>
</gene>
<reference evidence="9 10" key="1">
    <citation type="submission" date="2024-05" db="EMBL/GenBank/DDBJ databases">
        <title>Roseateles sp. 2.12 16S ribosomal RNA gene Genome sequencing and assembly.</title>
        <authorList>
            <person name="Woo H."/>
        </authorList>
    </citation>
    <scope>NUCLEOTIDE SEQUENCE [LARGE SCALE GENOMIC DNA]</scope>
    <source>
        <strain evidence="9 10">2.12</strain>
    </source>
</reference>
<comment type="caution">
    <text evidence="9">The sequence shown here is derived from an EMBL/GenBank/DDBJ whole genome shotgun (WGS) entry which is preliminary data.</text>
</comment>
<feature type="binding site" evidence="7">
    <location>
        <position position="112"/>
    </location>
    <ligand>
        <name>Zn(2+)</name>
        <dbReference type="ChEBI" id="CHEBI:29105"/>
        <label>1</label>
    </ligand>
</feature>
<name>A0ABV0GCP5_9BURK</name>
<dbReference type="Pfam" id="PF00753">
    <property type="entry name" value="Lactamase_B"/>
    <property type="match status" value="1"/>
</dbReference>
<organism evidence="9 10">
    <name type="scientific">Roseateles flavus</name>
    <dbReference type="NCBI Taxonomy" id="3149041"/>
    <lineage>
        <taxon>Bacteria</taxon>
        <taxon>Pseudomonadati</taxon>
        <taxon>Pseudomonadota</taxon>
        <taxon>Betaproteobacteria</taxon>
        <taxon>Burkholderiales</taxon>
        <taxon>Sphaerotilaceae</taxon>
        <taxon>Roseateles</taxon>
    </lineage>
</organism>
<feature type="domain" description="Metallo-beta-lactamase" evidence="8">
    <location>
        <begin position="15"/>
        <end position="172"/>
    </location>
</feature>
<accession>A0ABV0GCP5</accession>
<evidence type="ECO:0000256" key="3">
    <source>
        <dbReference type="ARBA" id="ARBA00006759"/>
    </source>
</evidence>
<dbReference type="InterPro" id="IPR032282">
    <property type="entry name" value="HAGH_C"/>
</dbReference>
<dbReference type="InterPro" id="IPR035680">
    <property type="entry name" value="Clx_II_MBL"/>
</dbReference>
<dbReference type="Gene3D" id="3.60.15.10">
    <property type="entry name" value="Ribonuclease Z/Hydroxyacylglutathione hydrolase-like"/>
    <property type="match status" value="1"/>
</dbReference>
<evidence type="ECO:0000256" key="6">
    <source>
        <dbReference type="ARBA" id="ARBA00022833"/>
    </source>
</evidence>
<keyword evidence="5 7" id="KW-0378">Hydrolase</keyword>
<evidence type="ECO:0000256" key="4">
    <source>
        <dbReference type="ARBA" id="ARBA00022723"/>
    </source>
</evidence>
<dbReference type="CDD" id="cd07723">
    <property type="entry name" value="hydroxyacylglutathione_hydrolase_MBL-fold"/>
    <property type="match status" value="1"/>
</dbReference>
<evidence type="ECO:0000256" key="2">
    <source>
        <dbReference type="ARBA" id="ARBA00004963"/>
    </source>
</evidence>
<evidence type="ECO:0000313" key="10">
    <source>
        <dbReference type="Proteomes" id="UP001462640"/>
    </source>
</evidence>
<dbReference type="RefSeq" id="WP_347608753.1">
    <property type="nucleotide sequence ID" value="NZ_JBDPZC010000003.1"/>
</dbReference>
<evidence type="ECO:0000256" key="5">
    <source>
        <dbReference type="ARBA" id="ARBA00022801"/>
    </source>
</evidence>
<feature type="binding site" evidence="7">
    <location>
        <position position="172"/>
    </location>
    <ligand>
        <name>Zn(2+)</name>
        <dbReference type="ChEBI" id="CHEBI:29105"/>
        <label>2</label>
    </ligand>
</feature>
<comment type="similarity">
    <text evidence="3 7">Belongs to the metallo-beta-lactamase superfamily. Glyoxalase II family.</text>
</comment>
<evidence type="ECO:0000313" key="9">
    <source>
        <dbReference type="EMBL" id="MEO3712811.1"/>
    </source>
</evidence>
<dbReference type="EC" id="3.1.2.6" evidence="7"/>
<proteinExistence type="inferred from homology"/>
<feature type="binding site" evidence="7">
    <location>
        <position position="61"/>
    </location>
    <ligand>
        <name>Zn(2+)</name>
        <dbReference type="ChEBI" id="CHEBI:29105"/>
        <label>2</label>
    </ligand>
</feature>
<comment type="subunit">
    <text evidence="7">Monomer.</text>
</comment>
<dbReference type="Pfam" id="PF16123">
    <property type="entry name" value="HAGH_C"/>
    <property type="match status" value="1"/>
</dbReference>
<dbReference type="PIRSF" id="PIRSF005457">
    <property type="entry name" value="Glx"/>
    <property type="match status" value="1"/>
</dbReference>
<evidence type="ECO:0000259" key="8">
    <source>
        <dbReference type="SMART" id="SM00849"/>
    </source>
</evidence>
<dbReference type="PANTHER" id="PTHR43705:SF1">
    <property type="entry name" value="HYDROXYACYLGLUTATHIONE HYDROLASE GLOB"/>
    <property type="match status" value="1"/>
</dbReference>
<dbReference type="SMART" id="SM00849">
    <property type="entry name" value="Lactamase_B"/>
    <property type="match status" value="1"/>
</dbReference>
<dbReference type="GO" id="GO:0004416">
    <property type="term" value="F:hydroxyacylglutathione hydrolase activity"/>
    <property type="evidence" value="ECO:0007669"/>
    <property type="project" value="UniProtKB-EC"/>
</dbReference>
<comment type="catalytic activity">
    <reaction evidence="1 7">
        <text>an S-(2-hydroxyacyl)glutathione + H2O = a 2-hydroxy carboxylate + glutathione + H(+)</text>
        <dbReference type="Rhea" id="RHEA:21864"/>
        <dbReference type="ChEBI" id="CHEBI:15377"/>
        <dbReference type="ChEBI" id="CHEBI:15378"/>
        <dbReference type="ChEBI" id="CHEBI:57925"/>
        <dbReference type="ChEBI" id="CHEBI:58896"/>
        <dbReference type="ChEBI" id="CHEBI:71261"/>
        <dbReference type="EC" id="3.1.2.6"/>
    </reaction>
</comment>
<keyword evidence="6 7" id="KW-0862">Zinc</keyword>
<keyword evidence="4 7" id="KW-0479">Metal-binding</keyword>
<feature type="binding site" evidence="7">
    <location>
        <position position="56"/>
    </location>
    <ligand>
        <name>Zn(2+)</name>
        <dbReference type="ChEBI" id="CHEBI:29105"/>
        <label>1</label>
    </ligand>
</feature>
<dbReference type="EMBL" id="JBDPZC010000003">
    <property type="protein sequence ID" value="MEO3712811.1"/>
    <property type="molecule type" value="Genomic_DNA"/>
</dbReference>
<evidence type="ECO:0000256" key="7">
    <source>
        <dbReference type="HAMAP-Rule" id="MF_01374"/>
    </source>
</evidence>
<evidence type="ECO:0000256" key="1">
    <source>
        <dbReference type="ARBA" id="ARBA00001623"/>
    </source>
</evidence>
<dbReference type="InterPro" id="IPR017782">
    <property type="entry name" value="Hydroxyacylglutathione_Hdrlase"/>
</dbReference>
<feature type="binding site" evidence="7">
    <location>
        <position position="58"/>
    </location>
    <ligand>
        <name>Zn(2+)</name>
        <dbReference type="ChEBI" id="CHEBI:29105"/>
        <label>1</label>
    </ligand>
</feature>
<feature type="binding site" evidence="7">
    <location>
        <position position="134"/>
    </location>
    <ligand>
        <name>Zn(2+)</name>
        <dbReference type="ChEBI" id="CHEBI:29105"/>
        <label>2</label>
    </ligand>
</feature>
<dbReference type="InterPro" id="IPR001279">
    <property type="entry name" value="Metallo-B-lactamas"/>
</dbReference>
<dbReference type="Proteomes" id="UP001462640">
    <property type="component" value="Unassembled WGS sequence"/>
</dbReference>
<dbReference type="PANTHER" id="PTHR43705">
    <property type="entry name" value="HYDROXYACYLGLUTATHIONE HYDROLASE"/>
    <property type="match status" value="1"/>
</dbReference>
<protein>
    <recommendedName>
        <fullName evidence="7">Hydroxyacylglutathione hydrolase</fullName>
        <ecNumber evidence="7">3.1.2.6</ecNumber>
    </recommendedName>
    <alternativeName>
        <fullName evidence="7">Glyoxalase II</fullName>
        <shortName evidence="7">Glx II</shortName>
    </alternativeName>
</protein>
<comment type="pathway">
    <text evidence="2 7">Secondary metabolite metabolism; methylglyoxal degradation; (R)-lactate from methylglyoxal: step 2/2.</text>
</comment>
<feature type="binding site" evidence="7">
    <location>
        <position position="134"/>
    </location>
    <ligand>
        <name>Zn(2+)</name>
        <dbReference type="ChEBI" id="CHEBI:29105"/>
        <label>1</label>
    </ligand>
</feature>
<dbReference type="SUPFAM" id="SSF56281">
    <property type="entry name" value="Metallo-hydrolase/oxidoreductase"/>
    <property type="match status" value="1"/>
</dbReference>
<dbReference type="InterPro" id="IPR036866">
    <property type="entry name" value="RibonucZ/Hydroxyglut_hydro"/>
</dbReference>
<sequence>MPAALEWIALPAFTDNYIWMLHDGVQALVVDPGEAAPVLDALQARGLRLAAILVTHHHGDHIGGVAGLRGVLEGQVFAPPHALNPQPCVPVQDGQRLELLGQRFEVLGTPGHTADHVSYLLQQAGQPPLLFCGDTLFSAGCGRVFDGSLAQLHASLQRLAALPDQTRICCAHEYTLSNLRFARTIEPANEALARHEAWCEARRAAQDPTLPALLATELLINPFLRCREPAVKSAVSARLASEPCAVNGDADEPLAVFSALRLWKNEFR</sequence>
<dbReference type="HAMAP" id="MF_01374">
    <property type="entry name" value="Glyoxalase_2"/>
    <property type="match status" value="1"/>
</dbReference>
<dbReference type="NCBIfam" id="TIGR03413">
    <property type="entry name" value="GSH_gloB"/>
    <property type="match status" value="1"/>
</dbReference>
<comment type="function">
    <text evidence="7">Thiolesterase that catalyzes the hydrolysis of S-D-lactoyl-glutathione to form glutathione and D-lactic acid.</text>
</comment>